<evidence type="ECO:0000256" key="2">
    <source>
        <dbReference type="ARBA" id="ARBA00005262"/>
    </source>
</evidence>
<comment type="similarity">
    <text evidence="2">Belongs to the chromate ion transporter (CHR) (TC 2.A.51) family.</text>
</comment>
<keyword evidence="6 7" id="KW-0472">Membrane</keyword>
<evidence type="ECO:0000256" key="5">
    <source>
        <dbReference type="ARBA" id="ARBA00022989"/>
    </source>
</evidence>
<evidence type="ECO:0000313" key="9">
    <source>
        <dbReference type="Proteomes" id="UP001528040"/>
    </source>
</evidence>
<feature type="transmembrane region" description="Helical" evidence="7">
    <location>
        <begin position="224"/>
        <end position="244"/>
    </location>
</feature>
<keyword evidence="5 7" id="KW-1133">Transmembrane helix</keyword>
<comment type="subcellular location">
    <subcellularLocation>
        <location evidence="1">Cell membrane</location>
        <topology evidence="1">Multi-pass membrane protein</topology>
    </subcellularLocation>
</comment>
<dbReference type="PANTHER" id="PTHR33567:SF3">
    <property type="entry name" value="CHROMATE ION TRANSPORTER (EUROFUNG)"/>
    <property type="match status" value="1"/>
</dbReference>
<organism evidence="8 9">
    <name type="scientific">Aliiroseovarius salicola</name>
    <dbReference type="NCBI Taxonomy" id="3009082"/>
    <lineage>
        <taxon>Bacteria</taxon>
        <taxon>Pseudomonadati</taxon>
        <taxon>Pseudomonadota</taxon>
        <taxon>Alphaproteobacteria</taxon>
        <taxon>Rhodobacterales</taxon>
        <taxon>Paracoccaceae</taxon>
        <taxon>Aliiroseovarius</taxon>
    </lineage>
</organism>
<keyword evidence="9" id="KW-1185">Reference proteome</keyword>
<dbReference type="NCBIfam" id="TIGR00937">
    <property type="entry name" value="2A51"/>
    <property type="match status" value="1"/>
</dbReference>
<dbReference type="InterPro" id="IPR014047">
    <property type="entry name" value="Chr_Tranpt_l_chain"/>
</dbReference>
<feature type="transmembrane region" description="Helical" evidence="7">
    <location>
        <begin position="141"/>
        <end position="172"/>
    </location>
</feature>
<feature type="transmembrane region" description="Helical" evidence="7">
    <location>
        <begin position="264"/>
        <end position="286"/>
    </location>
</feature>
<feature type="transmembrane region" description="Helical" evidence="7">
    <location>
        <begin position="108"/>
        <end position="129"/>
    </location>
</feature>
<dbReference type="InterPro" id="IPR003370">
    <property type="entry name" value="Chromate_transpt"/>
</dbReference>
<feature type="transmembrane region" description="Helical" evidence="7">
    <location>
        <begin position="293"/>
        <end position="315"/>
    </location>
</feature>
<reference evidence="8 9" key="1">
    <citation type="submission" date="2023-01" db="EMBL/GenBank/DDBJ databases">
        <authorList>
            <person name="Yoon J.-W."/>
        </authorList>
    </citation>
    <scope>NUCLEOTIDE SEQUENCE [LARGE SCALE GENOMIC DNA]</scope>
    <source>
        <strain evidence="8 9">KMU-50</strain>
    </source>
</reference>
<accession>A0ABT4W4M4</accession>
<evidence type="ECO:0000256" key="7">
    <source>
        <dbReference type="SAM" id="Phobius"/>
    </source>
</evidence>
<protein>
    <submittedName>
        <fullName evidence="8">Chromate efflux transporter</fullName>
    </submittedName>
</protein>
<feature type="transmembrane region" description="Helical" evidence="7">
    <location>
        <begin position="400"/>
        <end position="417"/>
    </location>
</feature>
<feature type="transmembrane region" description="Helical" evidence="7">
    <location>
        <begin position="79"/>
        <end position="102"/>
    </location>
</feature>
<keyword evidence="4 7" id="KW-0812">Transmembrane</keyword>
<dbReference type="EMBL" id="JAQIIO010000010">
    <property type="protein sequence ID" value="MDA5095458.1"/>
    <property type="molecule type" value="Genomic_DNA"/>
</dbReference>
<evidence type="ECO:0000256" key="4">
    <source>
        <dbReference type="ARBA" id="ARBA00022692"/>
    </source>
</evidence>
<dbReference type="RefSeq" id="WP_271055163.1">
    <property type="nucleotide sequence ID" value="NZ_JAQIIO010000010.1"/>
</dbReference>
<dbReference type="Pfam" id="PF02417">
    <property type="entry name" value="Chromate_transp"/>
    <property type="match status" value="2"/>
</dbReference>
<evidence type="ECO:0000256" key="1">
    <source>
        <dbReference type="ARBA" id="ARBA00004651"/>
    </source>
</evidence>
<dbReference type="PANTHER" id="PTHR33567">
    <property type="entry name" value="CHROMATE ION TRANSPORTER (EUROFUNG)"/>
    <property type="match status" value="1"/>
</dbReference>
<evidence type="ECO:0000313" key="8">
    <source>
        <dbReference type="EMBL" id="MDA5095458.1"/>
    </source>
</evidence>
<feature type="transmembrane region" description="Helical" evidence="7">
    <location>
        <begin position="192"/>
        <end position="212"/>
    </location>
</feature>
<comment type="caution">
    <text evidence="8">The sequence shown here is derived from an EMBL/GenBank/DDBJ whole genome shotgun (WGS) entry which is preliminary data.</text>
</comment>
<dbReference type="PIRSF" id="PIRSF004810">
    <property type="entry name" value="ChrA"/>
    <property type="match status" value="1"/>
</dbReference>
<feature type="transmembrane region" description="Helical" evidence="7">
    <location>
        <begin position="335"/>
        <end position="357"/>
    </location>
</feature>
<sequence>MTHSLSETLSVFWRIGVQSFGGPAAQIALMHRVLVEEKKWLTEQQFLNALSFCMLLPGPEAMQLATYSGWRIRGVMGGLMAGLLFVLPGAAVIFALAALYVSYGKVPFVALLFLGVKSAVLIIVLEALLKVSRRALKGKAHWIIAGLAFIGIFFLSLPFPLIVIGAGIYGALTASGLAAETDLPRHRMQNTLATVVIWLAIWLVPLAALDLFAGQTILPQLGAFFSKLAVVTFGGAYAVLAYMAQDVVTGFGWLTADEMLDSLGLAETTPGPLILVTQFVGFIAGFRDAGFGMAFAAAIVTLWATFTPCFLWIFAGAPYIDQIAAQPRMIGALSAITAAVVGVILNLSLWFGLNVLFHEVSRAKWGVFTLWQPELESLDWRAALLSMLCGVLLLRLKLGLGWVLGLAAAGGVLLGQLG</sequence>
<evidence type="ECO:0000256" key="3">
    <source>
        <dbReference type="ARBA" id="ARBA00022475"/>
    </source>
</evidence>
<keyword evidence="3" id="KW-1003">Cell membrane</keyword>
<evidence type="ECO:0000256" key="6">
    <source>
        <dbReference type="ARBA" id="ARBA00023136"/>
    </source>
</evidence>
<name>A0ABT4W4M4_9RHOB</name>
<gene>
    <name evidence="8" type="primary">chrA</name>
    <name evidence="8" type="ORF">O2N63_15320</name>
</gene>
<dbReference type="Proteomes" id="UP001528040">
    <property type="component" value="Unassembled WGS sequence"/>
</dbReference>
<proteinExistence type="inferred from homology"/>